<reference evidence="3 4" key="1">
    <citation type="submission" date="2018-04" db="EMBL/GenBank/DDBJ databases">
        <title>Genomic Encyclopedia of Archaeal and Bacterial Type Strains, Phase II (KMG-II): from individual species to whole genera.</title>
        <authorList>
            <person name="Goeker M."/>
        </authorList>
    </citation>
    <scope>NUCLEOTIDE SEQUENCE [LARGE SCALE GENOMIC DNA]</scope>
    <source>
        <strain evidence="3 4">DSM 28823</strain>
    </source>
</reference>
<dbReference type="CDD" id="cd02440">
    <property type="entry name" value="AdoMet_MTases"/>
    <property type="match status" value="1"/>
</dbReference>
<dbReference type="SUPFAM" id="SSF55347">
    <property type="entry name" value="Glyceraldehyde-3-phosphate dehydrogenase-like, C-terminal domain"/>
    <property type="match status" value="1"/>
</dbReference>
<comment type="caution">
    <text evidence="3">The sequence shown here is derived from an EMBL/GenBank/DDBJ whole genome shotgun (WGS) entry which is preliminary data.</text>
</comment>
<evidence type="ECO:0000313" key="3">
    <source>
        <dbReference type="EMBL" id="PTN08196.1"/>
    </source>
</evidence>
<feature type="domain" description="GFO/IDH/MocA-like oxidoreductase" evidence="2">
    <location>
        <begin position="193"/>
        <end position="320"/>
    </location>
</feature>
<keyword evidence="4" id="KW-1185">Reference proteome</keyword>
<dbReference type="EMBL" id="QAAD01000010">
    <property type="protein sequence ID" value="PTN08196.1"/>
    <property type="molecule type" value="Genomic_DNA"/>
</dbReference>
<sequence length="433" mass="48548">MKDYSRRNFLSKIAIGSTAVMAYSTYSCNRSSTKIDLPLKASDGKILKAGLIGCGSRGTGAAINFLDAGPNLELVALGDIFQDKLNKCRQNIREKRKVEISDQNCFVGVDAYEKVMDAGVDLVILATPPYFRPEHFKAAIRNNKHVFMEKPVAVDPVGARSIMLDGIQAQESGLKVVTGTIKRHQLDYINTHNRVKNGTIGEIISGNCYYMQGKLWHVNPQAQWSEMEAMIRNWVNWTWLSGDHIVEQHIHNIDLMNWFIGSHPESATGFGSRQRRITGDQYDNFSIDFTYPGNVHVNSMCRQINGCTNQVSDLIRGTKGYTNCENTIFSNSGEISWKYPLSEEQEKDPLYFFRRSYTQELVDLVEAIRTGTELNDAVITAESTLTAIMGRMSAYTGQTVSWDEVLNSELRLGPKTFVMGQVDMNKSIPVPGQ</sequence>
<dbReference type="PANTHER" id="PTHR43818">
    <property type="entry name" value="BCDNA.GH03377"/>
    <property type="match status" value="1"/>
</dbReference>
<dbReference type="SUPFAM" id="SSF51735">
    <property type="entry name" value="NAD(P)-binding Rossmann-fold domains"/>
    <property type="match status" value="1"/>
</dbReference>
<dbReference type="Gene3D" id="3.40.50.720">
    <property type="entry name" value="NAD(P)-binding Rossmann-like Domain"/>
    <property type="match status" value="1"/>
</dbReference>
<dbReference type="InterPro" id="IPR055170">
    <property type="entry name" value="GFO_IDH_MocA-like_dom"/>
</dbReference>
<dbReference type="InterPro" id="IPR050463">
    <property type="entry name" value="Gfo/Idh/MocA_oxidrdct_glycsds"/>
</dbReference>
<evidence type="ECO:0000259" key="2">
    <source>
        <dbReference type="Pfam" id="PF22725"/>
    </source>
</evidence>
<protein>
    <submittedName>
        <fullName evidence="3">Putative dehydrogenase</fullName>
    </submittedName>
</protein>
<dbReference type="RefSeq" id="WP_211316114.1">
    <property type="nucleotide sequence ID" value="NZ_OY782574.1"/>
</dbReference>
<dbReference type="Gene3D" id="3.30.360.10">
    <property type="entry name" value="Dihydrodipicolinate Reductase, domain 2"/>
    <property type="match status" value="1"/>
</dbReference>
<dbReference type="Pfam" id="PF01408">
    <property type="entry name" value="GFO_IDH_MocA"/>
    <property type="match status" value="1"/>
</dbReference>
<dbReference type="InterPro" id="IPR000683">
    <property type="entry name" value="Gfo/Idh/MocA-like_OxRdtase_N"/>
</dbReference>
<organism evidence="3 4">
    <name type="scientific">Mangrovibacterium marinum</name>
    <dbReference type="NCBI Taxonomy" id="1639118"/>
    <lineage>
        <taxon>Bacteria</taxon>
        <taxon>Pseudomonadati</taxon>
        <taxon>Bacteroidota</taxon>
        <taxon>Bacteroidia</taxon>
        <taxon>Marinilabiliales</taxon>
        <taxon>Prolixibacteraceae</taxon>
        <taxon>Mangrovibacterium</taxon>
    </lineage>
</organism>
<gene>
    <name evidence="3" type="ORF">C8N47_11082</name>
</gene>
<dbReference type="InterPro" id="IPR036291">
    <property type="entry name" value="NAD(P)-bd_dom_sf"/>
</dbReference>
<dbReference type="GO" id="GO:0000166">
    <property type="term" value="F:nucleotide binding"/>
    <property type="evidence" value="ECO:0007669"/>
    <property type="project" value="InterPro"/>
</dbReference>
<evidence type="ECO:0000313" key="4">
    <source>
        <dbReference type="Proteomes" id="UP000243525"/>
    </source>
</evidence>
<dbReference type="Pfam" id="PF22725">
    <property type="entry name" value="GFO_IDH_MocA_C3"/>
    <property type="match status" value="1"/>
</dbReference>
<dbReference type="PANTHER" id="PTHR43818:SF5">
    <property type="entry name" value="OXIDOREDUCTASE FAMILY PROTEIN"/>
    <property type="match status" value="1"/>
</dbReference>
<dbReference type="PROSITE" id="PS51257">
    <property type="entry name" value="PROKAR_LIPOPROTEIN"/>
    <property type="match status" value="1"/>
</dbReference>
<name>A0A2T5C0R1_9BACT</name>
<accession>A0A2T5C0R1</accession>
<dbReference type="AlphaFoldDB" id="A0A2T5C0R1"/>
<dbReference type="Proteomes" id="UP000243525">
    <property type="component" value="Unassembled WGS sequence"/>
</dbReference>
<proteinExistence type="predicted"/>
<evidence type="ECO:0000259" key="1">
    <source>
        <dbReference type="Pfam" id="PF01408"/>
    </source>
</evidence>
<feature type="domain" description="Gfo/Idh/MocA-like oxidoreductase N-terminal" evidence="1">
    <location>
        <begin position="48"/>
        <end position="161"/>
    </location>
</feature>